<dbReference type="EMBL" id="KL142378">
    <property type="protein sequence ID" value="KDR76505.1"/>
    <property type="molecule type" value="Genomic_DNA"/>
</dbReference>
<evidence type="ECO:0000256" key="1">
    <source>
        <dbReference type="SAM" id="MobiDB-lite"/>
    </source>
</evidence>
<dbReference type="AlphaFoldDB" id="A0A067T002"/>
<accession>A0A067T002</accession>
<sequence>MDNPETPRHASTSRQSTAIPSSQQPQTAKKRRTALSSKQKINKILEMLEEYDWNFPRLLEEFFKRFEEKKGEIVPVERSEKHQRVLNAMLDGTSKPHIGSILEKIYRCACSVKFRENDNTVPAGSGSNMFSSHLPPGEIKNARPGMITWAVRVISKEVNKEAEEMIRTETGLHLRASSKYKATSAESAEPVEVPDHKKRVSWNDVGSFSFNRLEKIANGHAPIMSFLIDSYLVKEFANADPGSTVDRRIYRPEKQLAKGCP</sequence>
<feature type="compositionally biased region" description="Polar residues" evidence="1">
    <location>
        <begin position="9"/>
        <end position="27"/>
    </location>
</feature>
<name>A0A067T002_GALM3</name>
<proteinExistence type="predicted"/>
<evidence type="ECO:0000313" key="2">
    <source>
        <dbReference type="EMBL" id="KDR76505.1"/>
    </source>
</evidence>
<dbReference type="HOGENOM" id="CLU_1214844_0_0_1"/>
<organism evidence="2 3">
    <name type="scientific">Galerina marginata (strain CBS 339.88)</name>
    <dbReference type="NCBI Taxonomy" id="685588"/>
    <lineage>
        <taxon>Eukaryota</taxon>
        <taxon>Fungi</taxon>
        <taxon>Dikarya</taxon>
        <taxon>Basidiomycota</taxon>
        <taxon>Agaricomycotina</taxon>
        <taxon>Agaricomycetes</taxon>
        <taxon>Agaricomycetidae</taxon>
        <taxon>Agaricales</taxon>
        <taxon>Agaricineae</taxon>
        <taxon>Strophariaceae</taxon>
        <taxon>Galerina</taxon>
    </lineage>
</organism>
<evidence type="ECO:0000313" key="3">
    <source>
        <dbReference type="Proteomes" id="UP000027222"/>
    </source>
</evidence>
<dbReference type="Proteomes" id="UP000027222">
    <property type="component" value="Unassembled WGS sequence"/>
</dbReference>
<dbReference type="OrthoDB" id="3266963at2759"/>
<feature type="region of interest" description="Disordered" evidence="1">
    <location>
        <begin position="1"/>
        <end position="36"/>
    </location>
</feature>
<reference evidence="3" key="1">
    <citation type="journal article" date="2014" name="Proc. Natl. Acad. Sci. U.S.A.">
        <title>Extensive sampling of basidiomycete genomes demonstrates inadequacy of the white-rot/brown-rot paradigm for wood decay fungi.</title>
        <authorList>
            <person name="Riley R."/>
            <person name="Salamov A.A."/>
            <person name="Brown D.W."/>
            <person name="Nagy L.G."/>
            <person name="Floudas D."/>
            <person name="Held B.W."/>
            <person name="Levasseur A."/>
            <person name="Lombard V."/>
            <person name="Morin E."/>
            <person name="Otillar R."/>
            <person name="Lindquist E.A."/>
            <person name="Sun H."/>
            <person name="LaButti K.M."/>
            <person name="Schmutz J."/>
            <person name="Jabbour D."/>
            <person name="Luo H."/>
            <person name="Baker S.E."/>
            <person name="Pisabarro A.G."/>
            <person name="Walton J.D."/>
            <person name="Blanchette R.A."/>
            <person name="Henrissat B."/>
            <person name="Martin F."/>
            <person name="Cullen D."/>
            <person name="Hibbett D.S."/>
            <person name="Grigoriev I.V."/>
        </authorList>
    </citation>
    <scope>NUCLEOTIDE SEQUENCE [LARGE SCALE GENOMIC DNA]</scope>
    <source>
        <strain evidence="3">CBS 339.88</strain>
    </source>
</reference>
<protein>
    <submittedName>
        <fullName evidence="2">Uncharacterized protein</fullName>
    </submittedName>
</protein>
<gene>
    <name evidence="2" type="ORF">GALMADRAFT_156033</name>
</gene>
<dbReference type="STRING" id="685588.A0A067T002"/>
<keyword evidence="3" id="KW-1185">Reference proteome</keyword>